<comment type="caution">
    <text evidence="2">The sequence shown here is derived from an EMBL/GenBank/DDBJ whole genome shotgun (WGS) entry which is preliminary data.</text>
</comment>
<accession>A0AAW1PT90</accession>
<sequence length="84" mass="9244">MLRLGEPLSGEGVLLYERLVLCRWILLRARRVRAQGAQRDAAAEAAFIEALQARARRLGINNPLNTGEGTHGADLRPEGCHNGR</sequence>
<name>A0AAW1PT90_9CHLO</name>
<feature type="region of interest" description="Disordered" evidence="1">
    <location>
        <begin position="62"/>
        <end position="84"/>
    </location>
</feature>
<feature type="compositionally biased region" description="Basic and acidic residues" evidence="1">
    <location>
        <begin position="71"/>
        <end position="84"/>
    </location>
</feature>
<protein>
    <submittedName>
        <fullName evidence="2">Uncharacterized protein</fullName>
    </submittedName>
</protein>
<proteinExistence type="predicted"/>
<evidence type="ECO:0000256" key="1">
    <source>
        <dbReference type="SAM" id="MobiDB-lite"/>
    </source>
</evidence>
<reference evidence="2 3" key="1">
    <citation type="journal article" date="2024" name="Nat. Commun.">
        <title>Phylogenomics reveals the evolutionary origins of lichenization in chlorophyte algae.</title>
        <authorList>
            <person name="Puginier C."/>
            <person name="Libourel C."/>
            <person name="Otte J."/>
            <person name="Skaloud P."/>
            <person name="Haon M."/>
            <person name="Grisel S."/>
            <person name="Petersen M."/>
            <person name="Berrin J.G."/>
            <person name="Delaux P.M."/>
            <person name="Dal Grande F."/>
            <person name="Keller J."/>
        </authorList>
    </citation>
    <scope>NUCLEOTIDE SEQUENCE [LARGE SCALE GENOMIC DNA]</scope>
    <source>
        <strain evidence="2 3">SAG 2043</strain>
    </source>
</reference>
<keyword evidence="3" id="KW-1185">Reference proteome</keyword>
<organism evidence="2 3">
    <name type="scientific">[Myrmecia] bisecta</name>
    <dbReference type="NCBI Taxonomy" id="41462"/>
    <lineage>
        <taxon>Eukaryota</taxon>
        <taxon>Viridiplantae</taxon>
        <taxon>Chlorophyta</taxon>
        <taxon>core chlorophytes</taxon>
        <taxon>Trebouxiophyceae</taxon>
        <taxon>Trebouxiales</taxon>
        <taxon>Trebouxiaceae</taxon>
        <taxon>Myrmecia</taxon>
    </lineage>
</organism>
<dbReference type="EMBL" id="JALJOR010000008">
    <property type="protein sequence ID" value="KAK9813055.1"/>
    <property type="molecule type" value="Genomic_DNA"/>
</dbReference>
<dbReference type="AlphaFoldDB" id="A0AAW1PT90"/>
<evidence type="ECO:0000313" key="2">
    <source>
        <dbReference type="EMBL" id="KAK9813055.1"/>
    </source>
</evidence>
<gene>
    <name evidence="2" type="ORF">WJX72_008194</name>
</gene>
<evidence type="ECO:0000313" key="3">
    <source>
        <dbReference type="Proteomes" id="UP001489004"/>
    </source>
</evidence>
<dbReference type="Proteomes" id="UP001489004">
    <property type="component" value="Unassembled WGS sequence"/>
</dbReference>